<dbReference type="PANTHER" id="PTHR14097:SF7">
    <property type="entry name" value="OXIDOREDUCTASE HTATIP2"/>
    <property type="match status" value="1"/>
</dbReference>
<reference evidence="2 3" key="1">
    <citation type="submission" date="2019-07" db="EMBL/GenBank/DDBJ databases">
        <title>Genome sequencing of lignin-degrading bacterial isolates.</title>
        <authorList>
            <person name="Gladden J."/>
        </authorList>
    </citation>
    <scope>NUCLEOTIDE SEQUENCE [LARGE SCALE GENOMIC DNA]</scope>
    <source>
        <strain evidence="2 3">J19</strain>
    </source>
</reference>
<sequence>MQPAGANAMATGARIALVAGASGLVGRALLARLCADPQVAAVHALVRRPLQLRHPKLQLHVVDFARLPPLPAAGEAYLALGTTIAVAGTREAFRAVDFDASLAVARAALEAGVRRIGLVSAMGANPRSPVFYNRTKGELEQALAALPLDALVVARPALLLGDRARLGQPHRRGEHLAARLDRWLRPLLPGQLRAITAEDVAAALAAEVPRASGHTILGSARMQGASAAPHRNA</sequence>
<dbReference type="SUPFAM" id="SSF51735">
    <property type="entry name" value="NAD(P)-binding Rossmann-fold domains"/>
    <property type="match status" value="1"/>
</dbReference>
<dbReference type="AlphaFoldDB" id="A0A562E490"/>
<keyword evidence="3" id="KW-1185">Reference proteome</keyword>
<accession>A0A562E490</accession>
<feature type="domain" description="NAD(P)-binding" evidence="1">
    <location>
        <begin position="20"/>
        <end position="145"/>
    </location>
</feature>
<dbReference type="OrthoDB" id="9798632at2"/>
<dbReference type="Gene3D" id="3.40.50.720">
    <property type="entry name" value="NAD(P)-binding Rossmann-like Domain"/>
    <property type="match status" value="1"/>
</dbReference>
<dbReference type="Pfam" id="PF13460">
    <property type="entry name" value="NAD_binding_10"/>
    <property type="match status" value="1"/>
</dbReference>
<evidence type="ECO:0000259" key="1">
    <source>
        <dbReference type="Pfam" id="PF13460"/>
    </source>
</evidence>
<evidence type="ECO:0000313" key="3">
    <source>
        <dbReference type="Proteomes" id="UP000321583"/>
    </source>
</evidence>
<protein>
    <submittedName>
        <fullName evidence="2">Putative NAD(P)-binding protein</fullName>
    </submittedName>
</protein>
<dbReference type="InterPro" id="IPR016040">
    <property type="entry name" value="NAD(P)-bd_dom"/>
</dbReference>
<proteinExistence type="predicted"/>
<dbReference type="PANTHER" id="PTHR14097">
    <property type="entry name" value="OXIDOREDUCTASE HTATIP2"/>
    <property type="match status" value="1"/>
</dbReference>
<dbReference type="InterPro" id="IPR036291">
    <property type="entry name" value="NAD(P)-bd_dom_sf"/>
</dbReference>
<organism evidence="2 3">
    <name type="scientific">Pseudoxanthomonas taiwanensis J19</name>
    <dbReference type="NCBI Taxonomy" id="935569"/>
    <lineage>
        <taxon>Bacteria</taxon>
        <taxon>Pseudomonadati</taxon>
        <taxon>Pseudomonadota</taxon>
        <taxon>Gammaproteobacteria</taxon>
        <taxon>Lysobacterales</taxon>
        <taxon>Lysobacteraceae</taxon>
        <taxon>Pseudoxanthomonas</taxon>
    </lineage>
</organism>
<evidence type="ECO:0000313" key="2">
    <source>
        <dbReference type="EMBL" id="TWH16856.1"/>
    </source>
</evidence>
<gene>
    <name evidence="2" type="ORF">L613_001100000450</name>
</gene>
<dbReference type="EMBL" id="VLJS01000013">
    <property type="protein sequence ID" value="TWH16856.1"/>
    <property type="molecule type" value="Genomic_DNA"/>
</dbReference>
<name>A0A562E490_9GAMM</name>
<dbReference type="Proteomes" id="UP000321583">
    <property type="component" value="Unassembled WGS sequence"/>
</dbReference>
<comment type="caution">
    <text evidence="2">The sequence shown here is derived from an EMBL/GenBank/DDBJ whole genome shotgun (WGS) entry which is preliminary data.</text>
</comment>
<dbReference type="RefSeq" id="WP_019399018.1">
    <property type="nucleotide sequence ID" value="NZ_VLJS01000013.1"/>
</dbReference>